<dbReference type="EMBL" id="CP075371">
    <property type="protein sequence ID" value="QVT81086.1"/>
    <property type="molecule type" value="Genomic_DNA"/>
</dbReference>
<sequence>MADYVAFLRAINLGATRKFDKAAIVAATEGARFTGVATHINTGNVRVTTRLRSRERVRDVLEAAYLADRGFAVPVAVLTPEELRQAVVDGHALAATMPEGWDGRAYASLMRDEPTPEGVAALEACSTEDELAVVRGRVAHLMVRGYGTSRMTNVAVERQLGVSTNRALTVLEQVVTKWC</sequence>
<reference evidence="1 2" key="1">
    <citation type="submission" date="2021-05" db="EMBL/GenBank/DDBJ databases">
        <title>Complete genome of Nocardioides aquaticus KCTC 9944T isolated from meromictic and hypersaline Ekho Lake, Antarctica.</title>
        <authorList>
            <person name="Hwang K."/>
            <person name="Kim K.M."/>
            <person name="Choe H."/>
        </authorList>
    </citation>
    <scope>NUCLEOTIDE SEQUENCE [LARGE SCALE GENOMIC DNA]</scope>
    <source>
        <strain evidence="1 2">KCTC 9944</strain>
    </source>
</reference>
<accession>A0ABX8EL43</accession>
<dbReference type="Proteomes" id="UP000679307">
    <property type="component" value="Chromosome"/>
</dbReference>
<dbReference type="RefSeq" id="WP_214056517.1">
    <property type="nucleotide sequence ID" value="NZ_BAAAHS010000190.1"/>
</dbReference>
<name>A0ABX8EL43_9ACTN</name>
<dbReference type="Gene3D" id="3.30.70.1280">
    <property type="entry name" value="SP0830-like domains"/>
    <property type="match status" value="1"/>
</dbReference>
<dbReference type="Pfam" id="PF08002">
    <property type="entry name" value="DUF1697"/>
    <property type="match status" value="1"/>
</dbReference>
<dbReference type="PANTHER" id="PTHR36439">
    <property type="entry name" value="BLL4334 PROTEIN"/>
    <property type="match status" value="1"/>
</dbReference>
<proteinExistence type="predicted"/>
<evidence type="ECO:0000313" key="1">
    <source>
        <dbReference type="EMBL" id="QVT81086.1"/>
    </source>
</evidence>
<gene>
    <name evidence="1" type="ORF">ENKNEFLB_03493</name>
</gene>
<dbReference type="PANTHER" id="PTHR36439:SF1">
    <property type="entry name" value="DUF1697 DOMAIN-CONTAINING PROTEIN"/>
    <property type="match status" value="1"/>
</dbReference>
<dbReference type="SUPFAM" id="SSF160379">
    <property type="entry name" value="SP0830-like"/>
    <property type="match status" value="1"/>
</dbReference>
<organism evidence="1 2">
    <name type="scientific">Nocardioides aquaticus</name>
    <dbReference type="NCBI Taxonomy" id="160826"/>
    <lineage>
        <taxon>Bacteria</taxon>
        <taxon>Bacillati</taxon>
        <taxon>Actinomycetota</taxon>
        <taxon>Actinomycetes</taxon>
        <taxon>Propionibacteriales</taxon>
        <taxon>Nocardioidaceae</taxon>
        <taxon>Nocardioides</taxon>
    </lineage>
</organism>
<evidence type="ECO:0000313" key="2">
    <source>
        <dbReference type="Proteomes" id="UP000679307"/>
    </source>
</evidence>
<dbReference type="InterPro" id="IPR012545">
    <property type="entry name" value="DUF1697"/>
</dbReference>
<protein>
    <recommendedName>
        <fullName evidence="3">DUF1697 domain-containing protein</fullName>
    </recommendedName>
</protein>
<keyword evidence="2" id="KW-1185">Reference proteome</keyword>
<evidence type="ECO:0008006" key="3">
    <source>
        <dbReference type="Google" id="ProtNLM"/>
    </source>
</evidence>